<dbReference type="RefSeq" id="WP_074886665.1">
    <property type="nucleotide sequence ID" value="NZ_FOXO01000009.1"/>
</dbReference>
<gene>
    <name evidence="5" type="ORF">SAMN04487928_10979</name>
</gene>
<keyword evidence="6" id="KW-1185">Reference proteome</keyword>
<dbReference type="OrthoDB" id="9811611at2"/>
<evidence type="ECO:0000256" key="1">
    <source>
        <dbReference type="ARBA" id="ARBA00010923"/>
    </source>
</evidence>
<dbReference type="GO" id="GO:0003677">
    <property type="term" value="F:DNA binding"/>
    <property type="evidence" value="ECO:0007669"/>
    <property type="project" value="UniProtKB-KW"/>
</dbReference>
<comment type="similarity">
    <text evidence="1">Belongs to the type-I restriction system S methylase family.</text>
</comment>
<dbReference type="GO" id="GO:0009307">
    <property type="term" value="P:DNA restriction-modification system"/>
    <property type="evidence" value="ECO:0007669"/>
    <property type="project" value="UniProtKB-KW"/>
</dbReference>
<evidence type="ECO:0000313" key="5">
    <source>
        <dbReference type="EMBL" id="SFP83464.1"/>
    </source>
</evidence>
<keyword evidence="3" id="KW-0238">DNA-binding</keyword>
<dbReference type="InterPro" id="IPR052021">
    <property type="entry name" value="Type-I_RS_S_subunit"/>
</dbReference>
<name>A0A1I5TK70_9FIRM</name>
<organism evidence="5 6">
    <name type="scientific">Butyrivibrio proteoclasticus</name>
    <dbReference type="NCBI Taxonomy" id="43305"/>
    <lineage>
        <taxon>Bacteria</taxon>
        <taxon>Bacillati</taxon>
        <taxon>Bacillota</taxon>
        <taxon>Clostridia</taxon>
        <taxon>Lachnospirales</taxon>
        <taxon>Lachnospiraceae</taxon>
        <taxon>Butyrivibrio</taxon>
    </lineage>
</organism>
<evidence type="ECO:0000256" key="2">
    <source>
        <dbReference type="ARBA" id="ARBA00022747"/>
    </source>
</evidence>
<dbReference type="PANTHER" id="PTHR30408">
    <property type="entry name" value="TYPE-1 RESTRICTION ENZYME ECOKI SPECIFICITY PROTEIN"/>
    <property type="match status" value="1"/>
</dbReference>
<reference evidence="6" key="1">
    <citation type="submission" date="2016-10" db="EMBL/GenBank/DDBJ databases">
        <authorList>
            <person name="Varghese N."/>
            <person name="Submissions S."/>
        </authorList>
    </citation>
    <scope>NUCLEOTIDE SEQUENCE [LARGE SCALE GENOMIC DNA]</scope>
    <source>
        <strain evidence="6">P18</strain>
    </source>
</reference>
<dbReference type="InterPro" id="IPR000055">
    <property type="entry name" value="Restrct_endonuc_typeI_TRD"/>
</dbReference>
<dbReference type="Pfam" id="PF01420">
    <property type="entry name" value="Methylase_S"/>
    <property type="match status" value="2"/>
</dbReference>
<dbReference type="InterPro" id="IPR044946">
    <property type="entry name" value="Restrct_endonuc_typeI_TRD_sf"/>
</dbReference>
<accession>A0A1I5TK70</accession>
<evidence type="ECO:0000256" key="3">
    <source>
        <dbReference type="ARBA" id="ARBA00023125"/>
    </source>
</evidence>
<evidence type="ECO:0000313" key="6">
    <source>
        <dbReference type="Proteomes" id="UP000182624"/>
    </source>
</evidence>
<keyword evidence="2" id="KW-0680">Restriction system</keyword>
<feature type="domain" description="Type I restriction modification DNA specificity" evidence="4">
    <location>
        <begin position="176"/>
        <end position="347"/>
    </location>
</feature>
<dbReference type="Proteomes" id="UP000182624">
    <property type="component" value="Unassembled WGS sequence"/>
</dbReference>
<dbReference type="EMBL" id="FOXO01000009">
    <property type="protein sequence ID" value="SFP83464.1"/>
    <property type="molecule type" value="Genomic_DNA"/>
</dbReference>
<sequence length="361" mass="40876">MKVKIGEITKIKTGKLDANASSEDGEYPFFTCSREPLKISTYSYDCECVLVAGNGDLNVKYYNGKFDAYQRTYIIEDDSSGKLYMPYLYYFMEGYVERLREQAIGGVIKYIKLGNLTDAVIELPEIEKQKDIVEILEKAKELLNSRKNQIDMLDGLIKARFVEMFGDPRINPFGYDTEEIGKTCKVITGNTPSRKVSEYYGDYMEWIKTDNIVSGVLNPTKAAECLSESGAEEGRIVDENAILMACIAGSIASIGRVCVTDRRVAFNQQINAIVPEQYNTLFLYTLLQISKDYLVEDINMALKGILSKSKLEEKVFIVPSMELQDQFAEFIEQVDKSKVAVQKALNETQTLFDSLMQEYFG</sequence>
<protein>
    <submittedName>
        <fullName evidence="5">Type I restriction enzyme, S subunit</fullName>
    </submittedName>
</protein>
<dbReference type="CDD" id="cd17293">
    <property type="entry name" value="RMtype1_S_Ppo21ORF8840P_TRD1-CR1_like"/>
    <property type="match status" value="1"/>
</dbReference>
<feature type="domain" description="Type I restriction modification DNA specificity" evidence="4">
    <location>
        <begin position="2"/>
        <end position="150"/>
    </location>
</feature>
<dbReference type="AlphaFoldDB" id="A0A1I5TK70"/>
<dbReference type="PANTHER" id="PTHR30408:SF12">
    <property type="entry name" value="TYPE I RESTRICTION ENZYME MJAVIII SPECIFICITY SUBUNIT"/>
    <property type="match status" value="1"/>
</dbReference>
<proteinExistence type="inferred from homology"/>
<evidence type="ECO:0000259" key="4">
    <source>
        <dbReference type="Pfam" id="PF01420"/>
    </source>
</evidence>
<dbReference type="Gene3D" id="3.90.220.20">
    <property type="entry name" value="DNA methylase specificity domains"/>
    <property type="match status" value="2"/>
</dbReference>
<dbReference type="SUPFAM" id="SSF116734">
    <property type="entry name" value="DNA methylase specificity domain"/>
    <property type="match status" value="2"/>
</dbReference>